<proteinExistence type="predicted"/>
<keyword evidence="2" id="KW-1185">Reference proteome</keyword>
<gene>
    <name evidence="1" type="ORF">CRHIZ90672A_00017989</name>
</gene>
<reference evidence="1" key="1">
    <citation type="submission" date="2021-10" db="EMBL/GenBank/DDBJ databases">
        <authorList>
            <person name="Piombo E."/>
        </authorList>
    </citation>
    <scope>NUCLEOTIDE SEQUENCE</scope>
</reference>
<dbReference type="AlphaFoldDB" id="A0A9N9VI60"/>
<accession>A0A9N9VI60</accession>
<name>A0A9N9VI60_9HYPO</name>
<organism evidence="1 2">
    <name type="scientific">Clonostachys rhizophaga</name>
    <dbReference type="NCBI Taxonomy" id="160324"/>
    <lineage>
        <taxon>Eukaryota</taxon>
        <taxon>Fungi</taxon>
        <taxon>Dikarya</taxon>
        <taxon>Ascomycota</taxon>
        <taxon>Pezizomycotina</taxon>
        <taxon>Sordariomycetes</taxon>
        <taxon>Hypocreomycetidae</taxon>
        <taxon>Hypocreales</taxon>
        <taxon>Bionectriaceae</taxon>
        <taxon>Clonostachys</taxon>
    </lineage>
</organism>
<evidence type="ECO:0000313" key="2">
    <source>
        <dbReference type="Proteomes" id="UP000696573"/>
    </source>
</evidence>
<protein>
    <submittedName>
        <fullName evidence="1">Uncharacterized protein</fullName>
    </submittedName>
</protein>
<dbReference type="OrthoDB" id="5104305at2759"/>
<sequence>MAEPVSFLSLPREVRNIIYDLVPVDIPHSNILIAKTAYTSSVLPLLYVHPIISNDLQSRLYENHVIVLPVQEPSEYSTSHSRLLPHLETCSKLMKTRSNRLIVEVSQTQSHYSKDGESCHDWWYLKKDAAAFAKTLIADISLLKSHLPNVDSIDVRFWCSEMAPINDHWARNLKKLRDQWSNLVLSVRLYVFGGYDQYNRNTESTPLPDRIRAWNDWSTEATVLLEVIDCKQEDFRQGVRTGRFIDLEEWPLWKHEEYYWANDEERDEMLHSGSTDAVPIYVSLCLDR</sequence>
<comment type="caution">
    <text evidence="1">The sequence shown here is derived from an EMBL/GenBank/DDBJ whole genome shotgun (WGS) entry which is preliminary data.</text>
</comment>
<evidence type="ECO:0000313" key="1">
    <source>
        <dbReference type="EMBL" id="CAH0025563.1"/>
    </source>
</evidence>
<dbReference type="Proteomes" id="UP000696573">
    <property type="component" value="Unassembled WGS sequence"/>
</dbReference>
<dbReference type="EMBL" id="CABFNQ020000711">
    <property type="protein sequence ID" value="CAH0025563.1"/>
    <property type="molecule type" value="Genomic_DNA"/>
</dbReference>